<gene>
    <name evidence="1" type="ORF">CYLTODRAFT_358634</name>
</gene>
<dbReference type="OrthoDB" id="2437251at2759"/>
<evidence type="ECO:0000313" key="1">
    <source>
        <dbReference type="EMBL" id="KIY64289.1"/>
    </source>
</evidence>
<proteinExistence type="predicted"/>
<dbReference type="STRING" id="1314674.A0A0D7B2B0"/>
<evidence type="ECO:0008006" key="3">
    <source>
        <dbReference type="Google" id="ProtNLM"/>
    </source>
</evidence>
<dbReference type="Proteomes" id="UP000054007">
    <property type="component" value="Unassembled WGS sequence"/>
</dbReference>
<dbReference type="EMBL" id="KN880644">
    <property type="protein sequence ID" value="KIY64289.1"/>
    <property type="molecule type" value="Genomic_DNA"/>
</dbReference>
<dbReference type="AlphaFoldDB" id="A0A0D7B2B0"/>
<protein>
    <recommendedName>
        <fullName evidence="3">MULE transposase domain-containing protein</fullName>
    </recommendedName>
</protein>
<evidence type="ECO:0000313" key="2">
    <source>
        <dbReference type="Proteomes" id="UP000054007"/>
    </source>
</evidence>
<name>A0A0D7B2B0_9AGAR</name>
<reference evidence="1 2" key="1">
    <citation type="journal article" date="2015" name="Fungal Genet. Biol.">
        <title>Evolution of novel wood decay mechanisms in Agaricales revealed by the genome sequences of Fistulina hepatica and Cylindrobasidium torrendii.</title>
        <authorList>
            <person name="Floudas D."/>
            <person name="Held B.W."/>
            <person name="Riley R."/>
            <person name="Nagy L.G."/>
            <person name="Koehler G."/>
            <person name="Ransdell A.S."/>
            <person name="Younus H."/>
            <person name="Chow J."/>
            <person name="Chiniquy J."/>
            <person name="Lipzen A."/>
            <person name="Tritt A."/>
            <person name="Sun H."/>
            <person name="Haridas S."/>
            <person name="LaButti K."/>
            <person name="Ohm R.A."/>
            <person name="Kues U."/>
            <person name="Blanchette R.A."/>
            <person name="Grigoriev I.V."/>
            <person name="Minto R.E."/>
            <person name="Hibbett D.S."/>
        </authorList>
    </citation>
    <scope>NUCLEOTIDE SEQUENCE [LARGE SCALE GENOMIC DNA]</scope>
    <source>
        <strain evidence="1 2">FP15055 ss-10</strain>
    </source>
</reference>
<accession>A0A0D7B2B0</accession>
<keyword evidence="2" id="KW-1185">Reference proteome</keyword>
<organism evidence="1 2">
    <name type="scientific">Cylindrobasidium torrendii FP15055 ss-10</name>
    <dbReference type="NCBI Taxonomy" id="1314674"/>
    <lineage>
        <taxon>Eukaryota</taxon>
        <taxon>Fungi</taxon>
        <taxon>Dikarya</taxon>
        <taxon>Basidiomycota</taxon>
        <taxon>Agaricomycotina</taxon>
        <taxon>Agaricomycetes</taxon>
        <taxon>Agaricomycetidae</taxon>
        <taxon>Agaricales</taxon>
        <taxon>Marasmiineae</taxon>
        <taxon>Physalacriaceae</taxon>
        <taxon>Cylindrobasidium</taxon>
    </lineage>
</organism>
<sequence>MAPIHSRIADTSLPKCSGCKRHKSPEDFPLKVRGNHTGKERTAVCSACTQGRKSKKSGNSPLPIPKLRAEHGLPVEKFSDFLTVLKTCGHGPIDLEVNVMVDTMKSCLDDKDKARQIADMVGDAMNYKFNAHKVRDQKTSDATEYQYYCAQNAKRVHRADKVTEESKQRDKLSMQHFECNGWLKLTLDPLADSVLIRIVHSEPHVPYCCISIPDDIRDFIINAAHTQTVTQIWEAIIHKHPKPTFTRKAVYSLWFQHYRVQYYRDDDQVKSARTIITEVEAGLLGSYAAENIPLPEEPGFTAIAWALPDMLRQWAGRIREIAVDSTWKTNALGYELYAVIGETYGSGMPLAFLLLKSDDGAPGGKQRYLECLFRHLQICWKLRPAWTLSDKDLSEINALCTVKQRVSTVRRAPAFYHADKAHEEFDFIRADFLPIGQLPSNVVRKMILN</sequence>